<evidence type="ECO:0008006" key="3">
    <source>
        <dbReference type="Google" id="ProtNLM"/>
    </source>
</evidence>
<organism evidence="1 2">
    <name type="scientific">Kaistia geumhonensis</name>
    <dbReference type="NCBI Taxonomy" id="410839"/>
    <lineage>
        <taxon>Bacteria</taxon>
        <taxon>Pseudomonadati</taxon>
        <taxon>Pseudomonadota</taxon>
        <taxon>Alphaproteobacteria</taxon>
        <taxon>Hyphomicrobiales</taxon>
        <taxon>Kaistiaceae</taxon>
        <taxon>Kaistia</taxon>
    </lineage>
</organism>
<protein>
    <recommendedName>
        <fullName evidence="3">YrdC-like domain-containing protein</fullName>
    </recommendedName>
</protein>
<proteinExistence type="predicted"/>
<name>A0ABU0M8H7_9HYPH</name>
<comment type="caution">
    <text evidence="1">The sequence shown here is derived from an EMBL/GenBank/DDBJ whole genome shotgun (WGS) entry which is preliminary data.</text>
</comment>
<dbReference type="Proteomes" id="UP001223743">
    <property type="component" value="Unassembled WGS sequence"/>
</dbReference>
<evidence type="ECO:0000313" key="2">
    <source>
        <dbReference type="Proteomes" id="UP001223743"/>
    </source>
</evidence>
<reference evidence="1 2" key="1">
    <citation type="submission" date="2023-07" db="EMBL/GenBank/DDBJ databases">
        <title>Genomic Encyclopedia of Type Strains, Phase IV (KMG-IV): sequencing the most valuable type-strain genomes for metagenomic binning, comparative biology and taxonomic classification.</title>
        <authorList>
            <person name="Goeker M."/>
        </authorList>
    </citation>
    <scope>NUCLEOTIDE SEQUENCE [LARGE SCALE GENOMIC DNA]</scope>
    <source>
        <strain evidence="1 2">B1-1</strain>
    </source>
</reference>
<evidence type="ECO:0000313" key="1">
    <source>
        <dbReference type="EMBL" id="MDQ0517266.1"/>
    </source>
</evidence>
<sequence length="277" mass="29079">MDALVKPAFVDVAADRRVAAALIASGQPLAHAFGNIYALSMRPDAGSVARANLMKGRPAGQTGSALTTRRHMEALFDWDAVPRVFPRPALLSLFDELLDAGPIGLRGPAAASIPTHLAGEDGGRRTVQFVSPGSRCPSNIMVAAATEMLGTRYLCVTSANRSHHATGAAEEPAHFEALPLALDFAGTRLPILRHRDEAAVRAAHPRHAPISTSILAFHRYAGLGPEGCPALTLERHGSLDIVDLVPILARHGFALAIGAGASRRLGQRPLFSLGAAA</sequence>
<dbReference type="RefSeq" id="WP_266278564.1">
    <property type="nucleotide sequence ID" value="NZ_JAPKNF010000001.1"/>
</dbReference>
<accession>A0ABU0M8H7</accession>
<keyword evidence="2" id="KW-1185">Reference proteome</keyword>
<dbReference type="EMBL" id="JAUSWJ010000001">
    <property type="protein sequence ID" value="MDQ0517266.1"/>
    <property type="molecule type" value="Genomic_DNA"/>
</dbReference>
<gene>
    <name evidence="1" type="ORF">QO015_002879</name>
</gene>